<dbReference type="EMBL" id="CP001739">
    <property type="protein sequence ID" value="ACZ09349.1"/>
    <property type="molecule type" value="Genomic_DNA"/>
</dbReference>
<gene>
    <name evidence="1" type="ordered locus">Sterm_2496</name>
</gene>
<dbReference type="KEGG" id="str:Sterm_2496"/>
<organism evidence="1 2">
    <name type="scientific">Sebaldella termitidis (strain ATCC 33386 / NCTC 11300)</name>
    <dbReference type="NCBI Taxonomy" id="526218"/>
    <lineage>
        <taxon>Bacteria</taxon>
        <taxon>Fusobacteriati</taxon>
        <taxon>Fusobacteriota</taxon>
        <taxon>Fusobacteriia</taxon>
        <taxon>Fusobacteriales</taxon>
        <taxon>Leptotrichiaceae</taxon>
        <taxon>Sebaldella</taxon>
    </lineage>
</organism>
<keyword evidence="2" id="KW-1185">Reference proteome</keyword>
<proteinExistence type="predicted"/>
<evidence type="ECO:0000313" key="1">
    <source>
        <dbReference type="EMBL" id="ACZ09349.1"/>
    </source>
</evidence>
<dbReference type="Proteomes" id="UP000000845">
    <property type="component" value="Chromosome"/>
</dbReference>
<name>D1ALK6_SEBTE</name>
<accession>D1ALK6</accession>
<reference evidence="1 2" key="2">
    <citation type="journal article" date="2010" name="Stand. Genomic Sci.">
        <title>Complete genome sequence of Sebaldella termitidis type strain (NCTC 11300).</title>
        <authorList>
            <person name="Harmon-Smith M."/>
            <person name="Celia L."/>
            <person name="Chertkov O."/>
            <person name="Lapidus A."/>
            <person name="Copeland A."/>
            <person name="Glavina Del Rio T."/>
            <person name="Nolan M."/>
            <person name="Lucas S."/>
            <person name="Tice H."/>
            <person name="Cheng J.F."/>
            <person name="Han C."/>
            <person name="Detter J.C."/>
            <person name="Bruce D."/>
            <person name="Goodwin L."/>
            <person name="Pitluck S."/>
            <person name="Pati A."/>
            <person name="Liolios K."/>
            <person name="Ivanova N."/>
            <person name="Mavromatis K."/>
            <person name="Mikhailova N."/>
            <person name="Chen A."/>
            <person name="Palaniappan K."/>
            <person name="Land M."/>
            <person name="Hauser L."/>
            <person name="Chang Y.J."/>
            <person name="Jeffries C.D."/>
            <person name="Brettin T."/>
            <person name="Goker M."/>
            <person name="Beck B."/>
            <person name="Bristow J."/>
            <person name="Eisen J.A."/>
            <person name="Markowitz V."/>
            <person name="Hugenholtz P."/>
            <person name="Kyrpides N.C."/>
            <person name="Klenk H.P."/>
            <person name="Chen F."/>
        </authorList>
    </citation>
    <scope>NUCLEOTIDE SEQUENCE [LARGE SCALE GENOMIC DNA]</scope>
    <source>
        <strain evidence="2">ATCC 33386 / NCTC 11300</strain>
    </source>
</reference>
<protein>
    <submittedName>
        <fullName evidence="1">Uncharacterized protein</fullName>
    </submittedName>
</protein>
<dbReference type="RefSeq" id="WP_012861943.1">
    <property type="nucleotide sequence ID" value="NC_013517.1"/>
</dbReference>
<sequence>MSESMQKSDVFASYEYADKALEQVKAIWLDSDKQSWGNTGDAEFDKLCKELKKETNMAYYLKMESLKK</sequence>
<evidence type="ECO:0000313" key="2">
    <source>
        <dbReference type="Proteomes" id="UP000000845"/>
    </source>
</evidence>
<dbReference type="STRING" id="526218.Sterm_2496"/>
<dbReference type="HOGENOM" id="CLU_2791590_0_0_0"/>
<reference evidence="2" key="1">
    <citation type="submission" date="2009-09" db="EMBL/GenBank/DDBJ databases">
        <title>The complete chromosome of Sebaldella termitidis ATCC 33386.</title>
        <authorList>
            <consortium name="US DOE Joint Genome Institute (JGI-PGF)"/>
            <person name="Lucas S."/>
            <person name="Copeland A."/>
            <person name="Lapidus A."/>
            <person name="Glavina del Rio T."/>
            <person name="Dalin E."/>
            <person name="Tice H."/>
            <person name="Bruce D."/>
            <person name="Goodwin L."/>
            <person name="Pitluck S."/>
            <person name="Kyrpides N."/>
            <person name="Mavromatis K."/>
            <person name="Ivanova N."/>
            <person name="Mikhailova N."/>
            <person name="Sims D."/>
            <person name="Meincke L."/>
            <person name="Brettin T."/>
            <person name="Detter J.C."/>
            <person name="Han C."/>
            <person name="Larimer F."/>
            <person name="Land M."/>
            <person name="Hauser L."/>
            <person name="Markowitz V."/>
            <person name="Cheng J.F."/>
            <person name="Hugenholtz P."/>
            <person name="Woyke T."/>
            <person name="Wu D."/>
            <person name="Eisen J.A."/>
        </authorList>
    </citation>
    <scope>NUCLEOTIDE SEQUENCE [LARGE SCALE GENOMIC DNA]</scope>
    <source>
        <strain evidence="2">ATCC 33386 / NCTC 11300</strain>
    </source>
</reference>
<dbReference type="AlphaFoldDB" id="D1ALK6"/>